<name>A0A841J346_9SPHN</name>
<comment type="caution">
    <text evidence="1">The sequence shown here is derived from an EMBL/GenBank/DDBJ whole genome shotgun (WGS) entry which is preliminary data.</text>
</comment>
<evidence type="ECO:0000313" key="2">
    <source>
        <dbReference type="Proteomes" id="UP000552700"/>
    </source>
</evidence>
<proteinExistence type="predicted"/>
<dbReference type="EMBL" id="JACIJP010000006">
    <property type="protein sequence ID" value="MBB6125393.1"/>
    <property type="molecule type" value="Genomic_DNA"/>
</dbReference>
<protein>
    <submittedName>
        <fullName evidence="1">Uncharacterized protein</fullName>
    </submittedName>
</protein>
<organism evidence="1 2">
    <name type="scientific">Sphingobium subterraneum</name>
    <dbReference type="NCBI Taxonomy" id="627688"/>
    <lineage>
        <taxon>Bacteria</taxon>
        <taxon>Pseudomonadati</taxon>
        <taxon>Pseudomonadota</taxon>
        <taxon>Alphaproteobacteria</taxon>
        <taxon>Sphingomonadales</taxon>
        <taxon>Sphingomonadaceae</taxon>
        <taxon>Sphingobium</taxon>
    </lineage>
</organism>
<evidence type="ECO:0000313" key="1">
    <source>
        <dbReference type="EMBL" id="MBB6125393.1"/>
    </source>
</evidence>
<keyword evidence="2" id="KW-1185">Reference proteome</keyword>
<dbReference type="AlphaFoldDB" id="A0A841J346"/>
<accession>A0A841J346</accession>
<dbReference type="Proteomes" id="UP000552700">
    <property type="component" value="Unassembled WGS sequence"/>
</dbReference>
<sequence>MRIAVGLDPQTPAILFCAAVSLRRQKQTQMAKMDWWLHQKARIPKTLPFGIEALHASGEAFEVDE</sequence>
<gene>
    <name evidence="1" type="ORF">FHS92_003154</name>
</gene>
<reference evidence="1 2" key="1">
    <citation type="submission" date="2020-08" db="EMBL/GenBank/DDBJ databases">
        <title>Genomic Encyclopedia of Type Strains, Phase IV (KMG-IV): sequencing the most valuable type-strain genomes for metagenomic binning, comparative biology and taxonomic classification.</title>
        <authorList>
            <person name="Goeker M."/>
        </authorList>
    </citation>
    <scope>NUCLEOTIDE SEQUENCE [LARGE SCALE GENOMIC DNA]</scope>
    <source>
        <strain evidence="1 2">DSM 102255</strain>
    </source>
</reference>